<gene>
    <name evidence="7" type="primary">nop10</name>
    <name evidence="8" type="ORF">EYH45_06540</name>
</gene>
<comment type="function">
    <text evidence="1 7">Involved in ribosome biogenesis; more specifically in 18S rRNA pseudouridylation and in cleavage of pre-rRNA.</text>
</comment>
<organism evidence="8 9">
    <name type="scientific">Caldiarchaeum subterraneum</name>
    <dbReference type="NCBI Taxonomy" id="311458"/>
    <lineage>
        <taxon>Archaea</taxon>
        <taxon>Nitrososphaerota</taxon>
        <taxon>Candidatus Caldarchaeales</taxon>
        <taxon>Candidatus Caldarchaeaceae</taxon>
        <taxon>Candidatus Caldarchaeum</taxon>
    </lineage>
</organism>
<dbReference type="GO" id="GO:0001522">
    <property type="term" value="P:pseudouridine synthesis"/>
    <property type="evidence" value="ECO:0007669"/>
    <property type="project" value="InterPro"/>
</dbReference>
<dbReference type="InterPro" id="IPR023532">
    <property type="entry name" value="Nop10_arc-typ"/>
</dbReference>
<evidence type="ECO:0000313" key="9">
    <source>
        <dbReference type="Proteomes" id="UP000608579"/>
    </source>
</evidence>
<keyword evidence="5 7" id="KW-0698">rRNA processing</keyword>
<keyword evidence="4 7" id="KW-0690">Ribosome biogenesis</keyword>
<name>A0A832ZWM1_CALS0</name>
<dbReference type="GO" id="GO:0030515">
    <property type="term" value="F:snoRNA binding"/>
    <property type="evidence" value="ECO:0007669"/>
    <property type="project" value="InterPro"/>
</dbReference>
<evidence type="ECO:0000256" key="6">
    <source>
        <dbReference type="ARBA" id="ARBA00023274"/>
    </source>
</evidence>
<evidence type="ECO:0000256" key="5">
    <source>
        <dbReference type="ARBA" id="ARBA00022552"/>
    </source>
</evidence>
<dbReference type="InterPro" id="IPR036756">
    <property type="entry name" value="H/ACA_rnp_Nop10_sf"/>
</dbReference>
<dbReference type="Pfam" id="PF04135">
    <property type="entry name" value="Nop10p"/>
    <property type="match status" value="1"/>
</dbReference>
<dbReference type="InterPro" id="IPR007264">
    <property type="entry name" value="H/ACA_rnp_Nop10"/>
</dbReference>
<evidence type="ECO:0000256" key="4">
    <source>
        <dbReference type="ARBA" id="ARBA00022517"/>
    </source>
</evidence>
<evidence type="ECO:0000256" key="7">
    <source>
        <dbReference type="HAMAP-Rule" id="MF_00803"/>
    </source>
</evidence>
<dbReference type="Proteomes" id="UP000608579">
    <property type="component" value="Unassembled WGS sequence"/>
</dbReference>
<dbReference type="AlphaFoldDB" id="A0A832ZWM1"/>
<accession>A0A832ZWM1</accession>
<keyword evidence="6 7" id="KW-0687">Ribonucleoprotein</keyword>
<dbReference type="GO" id="GO:0006364">
    <property type="term" value="P:rRNA processing"/>
    <property type="evidence" value="ECO:0007669"/>
    <property type="project" value="UniProtKB-UniRule"/>
</dbReference>
<dbReference type="EMBL" id="DQVM01000123">
    <property type="protein sequence ID" value="HIQ30203.1"/>
    <property type="molecule type" value="Genomic_DNA"/>
</dbReference>
<reference evidence="8" key="1">
    <citation type="journal article" date="2020" name="ISME J.">
        <title>Gammaproteobacteria mediating utilization of methyl-, sulfur- and petroleum organic compounds in deep ocean hydrothermal plumes.</title>
        <authorList>
            <person name="Zhou Z."/>
            <person name="Liu Y."/>
            <person name="Pan J."/>
            <person name="Cron B.R."/>
            <person name="Toner B.M."/>
            <person name="Anantharaman K."/>
            <person name="Breier J.A."/>
            <person name="Dick G.J."/>
            <person name="Li M."/>
        </authorList>
    </citation>
    <scope>NUCLEOTIDE SEQUENCE</scope>
    <source>
        <strain evidence="8">SZUA-1515</strain>
    </source>
</reference>
<proteinExistence type="inferred from homology"/>
<dbReference type="Gene3D" id="2.20.28.40">
    <property type="entry name" value="H/ACA ribonucleoprotein complex, subunit Nop10"/>
    <property type="match status" value="1"/>
</dbReference>
<dbReference type="SUPFAM" id="SSF144210">
    <property type="entry name" value="Nop10-like SnoRNP"/>
    <property type="match status" value="1"/>
</dbReference>
<comment type="caution">
    <text evidence="8">The sequence shown here is derived from an EMBL/GenBank/DDBJ whole genome shotgun (WGS) entry which is preliminary data.</text>
</comment>
<sequence length="69" mass="7800">MARSRIRRCPVCRAYTLRETCSICGAATVNPHPPPFSPSNKYLDILLKIRRNMRENKPGKDINTPSSSI</sequence>
<evidence type="ECO:0000256" key="3">
    <source>
        <dbReference type="ARBA" id="ARBA00018821"/>
    </source>
</evidence>
<evidence type="ECO:0000256" key="2">
    <source>
        <dbReference type="ARBA" id="ARBA00009462"/>
    </source>
</evidence>
<protein>
    <recommendedName>
        <fullName evidence="3 7">Ribosome biogenesis protein Nop10</fullName>
    </recommendedName>
</protein>
<comment type="similarity">
    <text evidence="2 7">Belongs to the NOP10 family.</text>
</comment>
<evidence type="ECO:0000256" key="1">
    <source>
        <dbReference type="ARBA" id="ARBA00002325"/>
    </source>
</evidence>
<evidence type="ECO:0000313" key="8">
    <source>
        <dbReference type="EMBL" id="HIQ30203.1"/>
    </source>
</evidence>
<dbReference type="GO" id="GO:1990904">
    <property type="term" value="C:ribonucleoprotein complex"/>
    <property type="evidence" value="ECO:0007669"/>
    <property type="project" value="UniProtKB-KW"/>
</dbReference>
<dbReference type="HAMAP" id="MF_00803">
    <property type="entry name" value="Nop10"/>
    <property type="match status" value="1"/>
</dbReference>